<evidence type="ECO:0000313" key="3">
    <source>
        <dbReference type="Proteomes" id="UP001241758"/>
    </source>
</evidence>
<dbReference type="SUPFAM" id="SSF56634">
    <property type="entry name" value="Heme-dependent catalase-like"/>
    <property type="match status" value="1"/>
</dbReference>
<dbReference type="InterPro" id="IPR020835">
    <property type="entry name" value="Catalase_sf"/>
</dbReference>
<feature type="region of interest" description="Disordered" evidence="1">
    <location>
        <begin position="222"/>
        <end position="248"/>
    </location>
</feature>
<dbReference type="EMBL" id="JASCTH010000001">
    <property type="protein sequence ID" value="MDI6097151.1"/>
    <property type="molecule type" value="Genomic_DNA"/>
</dbReference>
<name>A0ABT6WBP5_9ACTN</name>
<gene>
    <name evidence="2" type="ORF">QLQ12_00825</name>
</gene>
<accession>A0ABT6WBP5</accession>
<dbReference type="RefSeq" id="WP_282756383.1">
    <property type="nucleotide sequence ID" value="NZ_JASCTH010000001.1"/>
</dbReference>
<protein>
    <recommendedName>
        <fullName evidence="4">Phosphodiesterase</fullName>
    </recommendedName>
</protein>
<sequence>MRFTVAVAAVALGVRAARSRHRRALHPAGRTFTGELEVWGTPTTAGSVLIDRPGRHRATVRVSKGAGARGSLPDVLGLAIRVHGSTGPDRDLLLSTTGRGRLTRHLPIPRRSFDTVYGSITPYRNREGATVYLSAGPDRDGTALGRTLASVSAAADGDRDAGFLLYAGGARPFGRVRLGPALPPEADAALAFDPVGNAPADLRPAGLLNATRAVAYRASRRWRGVSPAADSPGTVSKTRSEPRACPSG</sequence>
<dbReference type="Proteomes" id="UP001241758">
    <property type="component" value="Unassembled WGS sequence"/>
</dbReference>
<evidence type="ECO:0000256" key="1">
    <source>
        <dbReference type="SAM" id="MobiDB-lite"/>
    </source>
</evidence>
<proteinExistence type="predicted"/>
<keyword evidence="3" id="KW-1185">Reference proteome</keyword>
<evidence type="ECO:0008006" key="4">
    <source>
        <dbReference type="Google" id="ProtNLM"/>
    </source>
</evidence>
<comment type="caution">
    <text evidence="2">The sequence shown here is derived from an EMBL/GenBank/DDBJ whole genome shotgun (WGS) entry which is preliminary data.</text>
</comment>
<organism evidence="2 3">
    <name type="scientific">Actinoplanes sandaracinus</name>
    <dbReference type="NCBI Taxonomy" id="3045177"/>
    <lineage>
        <taxon>Bacteria</taxon>
        <taxon>Bacillati</taxon>
        <taxon>Actinomycetota</taxon>
        <taxon>Actinomycetes</taxon>
        <taxon>Micromonosporales</taxon>
        <taxon>Micromonosporaceae</taxon>
        <taxon>Actinoplanes</taxon>
    </lineage>
</organism>
<evidence type="ECO:0000313" key="2">
    <source>
        <dbReference type="EMBL" id="MDI6097151.1"/>
    </source>
</evidence>
<reference evidence="2 3" key="1">
    <citation type="submission" date="2023-05" db="EMBL/GenBank/DDBJ databases">
        <title>Actinoplanes sp. NEAU-A12 genome sequencing.</title>
        <authorList>
            <person name="Wang Z.-S."/>
        </authorList>
    </citation>
    <scope>NUCLEOTIDE SEQUENCE [LARGE SCALE GENOMIC DNA]</scope>
    <source>
        <strain evidence="2 3">NEAU-A12</strain>
    </source>
</reference>